<dbReference type="EMBL" id="JAUKUD010000004">
    <property type="protein sequence ID" value="KAK0745865.1"/>
    <property type="molecule type" value="Genomic_DNA"/>
</dbReference>
<feature type="region of interest" description="Disordered" evidence="4">
    <location>
        <begin position="1"/>
        <end position="24"/>
    </location>
</feature>
<dbReference type="SUPFAM" id="SSF55729">
    <property type="entry name" value="Acyl-CoA N-acyltransferases (Nat)"/>
    <property type="match status" value="1"/>
</dbReference>
<dbReference type="Gene3D" id="3.40.630.30">
    <property type="match status" value="1"/>
</dbReference>
<reference evidence="6" key="1">
    <citation type="submission" date="2023-06" db="EMBL/GenBank/DDBJ databases">
        <title>Genome-scale phylogeny and comparative genomics of the fungal order Sordariales.</title>
        <authorList>
            <consortium name="Lawrence Berkeley National Laboratory"/>
            <person name="Hensen N."/>
            <person name="Bonometti L."/>
            <person name="Westerberg I."/>
            <person name="Brannstrom I.O."/>
            <person name="Guillou S."/>
            <person name="Cros-Aarteil S."/>
            <person name="Calhoun S."/>
            <person name="Haridas S."/>
            <person name="Kuo A."/>
            <person name="Mondo S."/>
            <person name="Pangilinan J."/>
            <person name="Riley R."/>
            <person name="LaButti K."/>
            <person name="Andreopoulos B."/>
            <person name="Lipzen A."/>
            <person name="Chen C."/>
            <person name="Yanf M."/>
            <person name="Daum C."/>
            <person name="Ng V."/>
            <person name="Clum A."/>
            <person name="Steindorff A."/>
            <person name="Ohm R."/>
            <person name="Martin F."/>
            <person name="Silar P."/>
            <person name="Natvig D."/>
            <person name="Lalanne C."/>
            <person name="Gautier V."/>
            <person name="Ament-velasquez S.L."/>
            <person name="Kruys A."/>
            <person name="Hutchinson M.I."/>
            <person name="Powell A.J."/>
            <person name="Barry K."/>
            <person name="Miller A.N."/>
            <person name="Grigoriev I.V."/>
            <person name="Debuchy R."/>
            <person name="Gladieux P."/>
            <person name="Thoren M.H."/>
            <person name="Johannesson H."/>
        </authorList>
    </citation>
    <scope>NUCLEOTIDE SEQUENCE</scope>
    <source>
        <strain evidence="6">SMH3187-1</strain>
    </source>
</reference>
<keyword evidence="1" id="KW-0808">Transferase</keyword>
<dbReference type="GO" id="GO:0016747">
    <property type="term" value="F:acyltransferase activity, transferring groups other than amino-acyl groups"/>
    <property type="evidence" value="ECO:0007669"/>
    <property type="project" value="InterPro"/>
</dbReference>
<proteinExistence type="inferred from homology"/>
<comment type="similarity">
    <text evidence="3">Belongs to the acetyltransferase family. RimJ subfamily.</text>
</comment>
<feature type="domain" description="N-acetyltransferase" evidence="5">
    <location>
        <begin position="29"/>
        <end position="196"/>
    </location>
</feature>
<evidence type="ECO:0000256" key="2">
    <source>
        <dbReference type="ARBA" id="ARBA00023315"/>
    </source>
</evidence>
<evidence type="ECO:0000256" key="3">
    <source>
        <dbReference type="ARBA" id="ARBA00038502"/>
    </source>
</evidence>
<comment type="caution">
    <text evidence="6">The sequence shown here is derived from an EMBL/GenBank/DDBJ whole genome shotgun (WGS) entry which is preliminary data.</text>
</comment>
<accession>A0AA40EUS0</accession>
<dbReference type="AlphaFoldDB" id="A0AA40EUS0"/>
<keyword evidence="7" id="KW-1185">Reference proteome</keyword>
<protein>
    <submittedName>
        <fullName evidence="6">Acyl-CoA N-acyltransferase</fullName>
    </submittedName>
</protein>
<evidence type="ECO:0000313" key="7">
    <source>
        <dbReference type="Proteomes" id="UP001172155"/>
    </source>
</evidence>
<evidence type="ECO:0000313" key="6">
    <source>
        <dbReference type="EMBL" id="KAK0745865.1"/>
    </source>
</evidence>
<dbReference type="PROSITE" id="PS51186">
    <property type="entry name" value="GNAT"/>
    <property type="match status" value="1"/>
</dbReference>
<feature type="compositionally biased region" description="Pro residues" evidence="4">
    <location>
        <begin position="1"/>
        <end position="21"/>
    </location>
</feature>
<evidence type="ECO:0000256" key="1">
    <source>
        <dbReference type="ARBA" id="ARBA00022679"/>
    </source>
</evidence>
<dbReference type="InterPro" id="IPR016181">
    <property type="entry name" value="Acyl_CoA_acyltransferase"/>
</dbReference>
<sequence length="212" mass="22958">MTPDQPPPNPSSPPSDQPLPAPIATTPRLTLRPFHLSDAPALAIIANNPRVAYNLTSTYPSPYTLDNAHYWCRTANAASPPLNYAIIETSTSALIGSVGFTRAAHPDKRRALTLGYWLGEAWWGQGLMAEAVSAVVGWAFETWDAGDDRLERVEGCAYARNGASAKVLEKVGFLFEGRKRAAETKGGEVLDLMMYGVTRGDWEARRGQGGGR</sequence>
<dbReference type="Proteomes" id="UP001172155">
    <property type="component" value="Unassembled WGS sequence"/>
</dbReference>
<dbReference type="PANTHER" id="PTHR43792:SF8">
    <property type="entry name" value="[RIBOSOMAL PROTEIN US5]-ALANINE N-ACETYLTRANSFERASE"/>
    <property type="match status" value="1"/>
</dbReference>
<dbReference type="PANTHER" id="PTHR43792">
    <property type="entry name" value="GNAT FAMILY, PUTATIVE (AFU_ORTHOLOGUE AFUA_3G00765)-RELATED-RELATED"/>
    <property type="match status" value="1"/>
</dbReference>
<dbReference type="InterPro" id="IPR051531">
    <property type="entry name" value="N-acetyltransferase"/>
</dbReference>
<dbReference type="InterPro" id="IPR000182">
    <property type="entry name" value="GNAT_dom"/>
</dbReference>
<organism evidence="6 7">
    <name type="scientific">Schizothecium vesticola</name>
    <dbReference type="NCBI Taxonomy" id="314040"/>
    <lineage>
        <taxon>Eukaryota</taxon>
        <taxon>Fungi</taxon>
        <taxon>Dikarya</taxon>
        <taxon>Ascomycota</taxon>
        <taxon>Pezizomycotina</taxon>
        <taxon>Sordariomycetes</taxon>
        <taxon>Sordariomycetidae</taxon>
        <taxon>Sordariales</taxon>
        <taxon>Schizotheciaceae</taxon>
        <taxon>Schizothecium</taxon>
    </lineage>
</organism>
<gene>
    <name evidence="6" type="ORF">B0T18DRAFT_428926</name>
</gene>
<dbReference type="Pfam" id="PF13302">
    <property type="entry name" value="Acetyltransf_3"/>
    <property type="match status" value="1"/>
</dbReference>
<evidence type="ECO:0000259" key="5">
    <source>
        <dbReference type="PROSITE" id="PS51186"/>
    </source>
</evidence>
<evidence type="ECO:0000256" key="4">
    <source>
        <dbReference type="SAM" id="MobiDB-lite"/>
    </source>
</evidence>
<keyword evidence="2" id="KW-0012">Acyltransferase</keyword>
<name>A0AA40EUS0_9PEZI</name>